<sequence>MKIVLHRPIKGTIKTLTIRRPATGKWYACFSVEYEPAPAPQKETVIGIDVGLESFATLSNGGKIENPRFFRTDEKALESRERHS</sequence>
<evidence type="ECO:0000259" key="1">
    <source>
        <dbReference type="Pfam" id="PF01385"/>
    </source>
</evidence>
<gene>
    <name evidence="2" type="ORF">ASZ90_010863</name>
</gene>
<organism evidence="2">
    <name type="scientific">hydrocarbon metagenome</name>
    <dbReference type="NCBI Taxonomy" id="938273"/>
    <lineage>
        <taxon>unclassified sequences</taxon>
        <taxon>metagenomes</taxon>
        <taxon>ecological metagenomes</taxon>
    </lineage>
</organism>
<accession>A0A0W8FFD6</accession>
<comment type="caution">
    <text evidence="2">The sequence shown here is derived from an EMBL/GenBank/DDBJ whole genome shotgun (WGS) entry which is preliminary data.</text>
</comment>
<dbReference type="Pfam" id="PF01385">
    <property type="entry name" value="OrfB_IS605"/>
    <property type="match status" value="1"/>
</dbReference>
<evidence type="ECO:0000313" key="2">
    <source>
        <dbReference type="EMBL" id="KUG19422.1"/>
    </source>
</evidence>
<feature type="domain" description="Probable transposase IS891/IS1136/IS1341" evidence="1">
    <location>
        <begin position="30"/>
        <end position="82"/>
    </location>
</feature>
<dbReference type="AlphaFoldDB" id="A0A0W8FFD6"/>
<proteinExistence type="predicted"/>
<name>A0A0W8FFD6_9ZZZZ</name>
<protein>
    <submittedName>
        <fullName evidence="2">Mobile element protein</fullName>
    </submittedName>
</protein>
<dbReference type="InterPro" id="IPR001959">
    <property type="entry name" value="Transposase"/>
</dbReference>
<dbReference type="EMBL" id="LNQE01001293">
    <property type="protein sequence ID" value="KUG19422.1"/>
    <property type="molecule type" value="Genomic_DNA"/>
</dbReference>
<reference evidence="2" key="1">
    <citation type="journal article" date="2015" name="Proc. Natl. Acad. Sci. U.S.A.">
        <title>Networks of energetic and metabolic interactions define dynamics in microbial communities.</title>
        <authorList>
            <person name="Embree M."/>
            <person name="Liu J.K."/>
            <person name="Al-Bassam M.M."/>
            <person name="Zengler K."/>
        </authorList>
    </citation>
    <scope>NUCLEOTIDE SEQUENCE</scope>
</reference>